<organism evidence="2 3">
    <name type="scientific">Shewanella canadensis</name>
    <dbReference type="NCBI Taxonomy" id="271096"/>
    <lineage>
        <taxon>Bacteria</taxon>
        <taxon>Pseudomonadati</taxon>
        <taxon>Pseudomonadota</taxon>
        <taxon>Gammaproteobacteria</taxon>
        <taxon>Alteromonadales</taxon>
        <taxon>Shewanellaceae</taxon>
        <taxon>Shewanella</taxon>
    </lineage>
</organism>
<evidence type="ECO:0000313" key="3">
    <source>
        <dbReference type="Proteomes" id="UP000267448"/>
    </source>
</evidence>
<name>A0A3S0RWJ1_9GAMM</name>
<reference evidence="2 3" key="1">
    <citation type="submission" date="2018-12" db="EMBL/GenBank/DDBJ databases">
        <authorList>
            <person name="Yu L."/>
        </authorList>
    </citation>
    <scope>NUCLEOTIDE SEQUENCE [LARGE SCALE GENOMIC DNA]</scope>
    <source>
        <strain evidence="2 3">HAW-EB2</strain>
    </source>
</reference>
<dbReference type="Proteomes" id="UP000267448">
    <property type="component" value="Unassembled WGS sequence"/>
</dbReference>
<evidence type="ECO:0000256" key="1">
    <source>
        <dbReference type="SAM" id="SignalP"/>
    </source>
</evidence>
<dbReference type="EMBL" id="RXNU01000009">
    <property type="protein sequence ID" value="RTR37899.1"/>
    <property type="molecule type" value="Genomic_DNA"/>
</dbReference>
<feature type="signal peptide" evidence="1">
    <location>
        <begin position="1"/>
        <end position="17"/>
    </location>
</feature>
<sequence>MIRILFCFLLLPVNIFASVLDDDEASIIDEKSGHQSLEGIDSNHNGVRDDFEEFIAKQYTDPNLRQLGYNAGRLYWSLFVLGSTQKSPKQAEAVFNDMSVENAASLCDLLIALRVCVRKVRHFRENFNGYQYKYFNTFERLETYYRAQNRLYELLGDDYEPTVSNTPCLQVINYSF</sequence>
<keyword evidence="1" id="KW-0732">Signal</keyword>
<feature type="chain" id="PRO_5018559615" evidence="1">
    <location>
        <begin position="18"/>
        <end position="176"/>
    </location>
</feature>
<dbReference type="OrthoDB" id="6284816at2"/>
<comment type="caution">
    <text evidence="2">The sequence shown here is derived from an EMBL/GenBank/DDBJ whole genome shotgun (WGS) entry which is preliminary data.</text>
</comment>
<proteinExistence type="predicted"/>
<evidence type="ECO:0000313" key="2">
    <source>
        <dbReference type="EMBL" id="RTR37899.1"/>
    </source>
</evidence>
<dbReference type="RefSeq" id="WP_126521335.1">
    <property type="nucleotide sequence ID" value="NZ_RXNU01000009.1"/>
</dbReference>
<accession>A0A3S0RWJ1</accession>
<keyword evidence="3" id="KW-1185">Reference proteome</keyword>
<dbReference type="AlphaFoldDB" id="A0A3S0RWJ1"/>
<gene>
    <name evidence="2" type="ORF">EKG38_16585</name>
</gene>
<protein>
    <submittedName>
        <fullName evidence="2">Uncharacterized protein</fullName>
    </submittedName>
</protein>